<dbReference type="Proteomes" id="UP001381693">
    <property type="component" value="Unassembled WGS sequence"/>
</dbReference>
<sequence>FNSARGHEQERQEYLDHLRQLKWLQEPISSDSDKEEEEDTEKTPTQEVRRRSKRNFDEVRGEDDKDEDWSYGPVRKWPRTPHTQRKYPHEFSRHSFNSTSPSGSRYRTEARHQTKVSPYEAQRYYDSNYRGRVAPQYDTYYYQQGSGIGPHRPSHQWSRNVHWDSSCGSNWKPRQYQGPRHYRTPKRERETLDTPYNTTPELKDASTTPDTPKIGRLQRNPFSPDASDNAFSPINRGYRRYRK</sequence>
<keyword evidence="3" id="KW-1185">Reference proteome</keyword>
<gene>
    <name evidence="2" type="ORF">SK128_008412</name>
</gene>
<dbReference type="AlphaFoldDB" id="A0AAN8WTX2"/>
<evidence type="ECO:0000256" key="1">
    <source>
        <dbReference type="SAM" id="MobiDB-lite"/>
    </source>
</evidence>
<feature type="non-terminal residue" evidence="2">
    <location>
        <position position="1"/>
    </location>
</feature>
<organism evidence="2 3">
    <name type="scientific">Halocaridina rubra</name>
    <name type="common">Hawaiian red shrimp</name>
    <dbReference type="NCBI Taxonomy" id="373956"/>
    <lineage>
        <taxon>Eukaryota</taxon>
        <taxon>Metazoa</taxon>
        <taxon>Ecdysozoa</taxon>
        <taxon>Arthropoda</taxon>
        <taxon>Crustacea</taxon>
        <taxon>Multicrustacea</taxon>
        <taxon>Malacostraca</taxon>
        <taxon>Eumalacostraca</taxon>
        <taxon>Eucarida</taxon>
        <taxon>Decapoda</taxon>
        <taxon>Pleocyemata</taxon>
        <taxon>Caridea</taxon>
        <taxon>Atyoidea</taxon>
        <taxon>Atyidae</taxon>
        <taxon>Halocaridina</taxon>
    </lineage>
</organism>
<accession>A0AAN8WTX2</accession>
<proteinExistence type="predicted"/>
<feature type="compositionally biased region" description="Polar residues" evidence="1">
    <location>
        <begin position="94"/>
        <end position="105"/>
    </location>
</feature>
<feature type="region of interest" description="Disordered" evidence="1">
    <location>
        <begin position="168"/>
        <end position="243"/>
    </location>
</feature>
<reference evidence="2 3" key="1">
    <citation type="submission" date="2023-11" db="EMBL/GenBank/DDBJ databases">
        <title>Halocaridina rubra genome assembly.</title>
        <authorList>
            <person name="Smith C."/>
        </authorList>
    </citation>
    <scope>NUCLEOTIDE SEQUENCE [LARGE SCALE GENOMIC DNA]</scope>
    <source>
        <strain evidence="2">EP-1</strain>
        <tissue evidence="2">Whole</tissue>
    </source>
</reference>
<comment type="caution">
    <text evidence="2">The sequence shown here is derived from an EMBL/GenBank/DDBJ whole genome shotgun (WGS) entry which is preliminary data.</text>
</comment>
<feature type="compositionally biased region" description="Basic and acidic residues" evidence="1">
    <location>
        <begin position="41"/>
        <end position="63"/>
    </location>
</feature>
<evidence type="ECO:0000313" key="2">
    <source>
        <dbReference type="EMBL" id="KAK7068668.1"/>
    </source>
</evidence>
<feature type="compositionally biased region" description="Basic residues" evidence="1">
    <location>
        <begin position="76"/>
        <end position="86"/>
    </location>
</feature>
<name>A0AAN8WTX2_HALRR</name>
<protein>
    <submittedName>
        <fullName evidence="2">Uncharacterized protein</fullName>
    </submittedName>
</protein>
<dbReference type="EMBL" id="JAXCGZ010017158">
    <property type="protein sequence ID" value="KAK7068668.1"/>
    <property type="molecule type" value="Genomic_DNA"/>
</dbReference>
<feature type="region of interest" description="Disordered" evidence="1">
    <location>
        <begin position="25"/>
        <end position="123"/>
    </location>
</feature>
<feature type="compositionally biased region" description="Polar residues" evidence="1">
    <location>
        <begin position="194"/>
        <end position="210"/>
    </location>
</feature>
<evidence type="ECO:0000313" key="3">
    <source>
        <dbReference type="Proteomes" id="UP001381693"/>
    </source>
</evidence>